<dbReference type="InterPro" id="IPR050490">
    <property type="entry name" value="Bact_solute-bd_prot1"/>
</dbReference>
<dbReference type="PANTHER" id="PTHR43649:SF33">
    <property type="entry name" value="POLYGALACTURONAN_RHAMNOGALACTURONAN-BINDING PROTEIN YTCQ"/>
    <property type="match status" value="1"/>
</dbReference>
<keyword evidence="1" id="KW-1003">Cell membrane</keyword>
<keyword evidence="2 6" id="KW-0732">Signal</keyword>
<evidence type="ECO:0000256" key="2">
    <source>
        <dbReference type="ARBA" id="ARBA00022729"/>
    </source>
</evidence>
<evidence type="ECO:0000256" key="4">
    <source>
        <dbReference type="ARBA" id="ARBA00023139"/>
    </source>
</evidence>
<accession>A0ABT2U7L4</accession>
<sequence length="504" mass="56519">MISKRWVAGTCTVLLAASVAAGCSNTEKANTLAVEDKDSKPYELTIGLRQVGDIPTKGNEVETAIEKYTNTKLSIQWIPQAAFDDKVNIMIASNELPKIIKVNYVPSIINAAKDGVFWELGPYIKDYKNLAAQNQQYYDNIKVENKIYGIPNYRDIGRAAIVFRKDWFDTTGLKLPVTLDDWYNVMKTFTLGDPDKNGKNDTYGTVLFKSYNSGTQPVITRLAVSVGGVNRWGEDKGKFTPEFMTQPYLDTLKLFRKLYDEKLINQDFPAFDVTEADKMMYDGRVGIRLNVSAQNGQGYQVAMSKTNPSAVWDVEPFKGPSGIRIAGEPGNFGFLAIPKSSVKTEAELKKVLTFMDKLMDESMSTLQMRGIEGKHYTKIDGNKTEYKDFSSFQREVKPYRDALLNIEGYNVADLKDIPIAEKGTKLAREDIKYAVPNPALTLSSATYSERGNELDLLIRDAETKYIVGKIDDAGFQAEIEKWKKSGGDKVIKEYEESFAKSSKK</sequence>
<evidence type="ECO:0000256" key="3">
    <source>
        <dbReference type="ARBA" id="ARBA00023136"/>
    </source>
</evidence>
<evidence type="ECO:0000256" key="5">
    <source>
        <dbReference type="ARBA" id="ARBA00023288"/>
    </source>
</evidence>
<dbReference type="Gene3D" id="3.40.190.10">
    <property type="entry name" value="Periplasmic binding protein-like II"/>
    <property type="match status" value="2"/>
</dbReference>
<feature type="signal peptide" evidence="6">
    <location>
        <begin position="1"/>
        <end position="29"/>
    </location>
</feature>
<protein>
    <submittedName>
        <fullName evidence="7">Extracellular solute-binding protein</fullName>
    </submittedName>
</protein>
<organism evidence="7 8">
    <name type="scientific">Paenibacillus baimaensis</name>
    <dbReference type="NCBI Taxonomy" id="2982185"/>
    <lineage>
        <taxon>Bacteria</taxon>
        <taxon>Bacillati</taxon>
        <taxon>Bacillota</taxon>
        <taxon>Bacilli</taxon>
        <taxon>Bacillales</taxon>
        <taxon>Paenibacillaceae</taxon>
        <taxon>Paenibacillus</taxon>
    </lineage>
</organism>
<dbReference type="Proteomes" id="UP001652445">
    <property type="component" value="Unassembled WGS sequence"/>
</dbReference>
<evidence type="ECO:0000313" key="7">
    <source>
        <dbReference type="EMBL" id="MCU6790610.1"/>
    </source>
</evidence>
<dbReference type="RefSeq" id="WP_262682093.1">
    <property type="nucleotide sequence ID" value="NZ_JAOQIO010000001.1"/>
</dbReference>
<proteinExistence type="predicted"/>
<dbReference type="PANTHER" id="PTHR43649">
    <property type="entry name" value="ARABINOSE-BINDING PROTEIN-RELATED"/>
    <property type="match status" value="1"/>
</dbReference>
<dbReference type="InterPro" id="IPR006059">
    <property type="entry name" value="SBP"/>
</dbReference>
<keyword evidence="4" id="KW-0564">Palmitate</keyword>
<dbReference type="EMBL" id="JAOQIO010000001">
    <property type="protein sequence ID" value="MCU6790610.1"/>
    <property type="molecule type" value="Genomic_DNA"/>
</dbReference>
<evidence type="ECO:0000313" key="8">
    <source>
        <dbReference type="Proteomes" id="UP001652445"/>
    </source>
</evidence>
<dbReference type="SUPFAM" id="SSF53850">
    <property type="entry name" value="Periplasmic binding protein-like II"/>
    <property type="match status" value="1"/>
</dbReference>
<keyword evidence="3" id="KW-0472">Membrane</keyword>
<keyword evidence="8" id="KW-1185">Reference proteome</keyword>
<evidence type="ECO:0000256" key="6">
    <source>
        <dbReference type="SAM" id="SignalP"/>
    </source>
</evidence>
<comment type="caution">
    <text evidence="7">The sequence shown here is derived from an EMBL/GenBank/DDBJ whole genome shotgun (WGS) entry which is preliminary data.</text>
</comment>
<gene>
    <name evidence="7" type="ORF">OB236_00580</name>
</gene>
<reference evidence="7 8" key="1">
    <citation type="submission" date="2022-09" db="EMBL/GenBank/DDBJ databases">
        <authorList>
            <person name="Han X.L."/>
            <person name="Wang Q."/>
            <person name="Lu T."/>
        </authorList>
    </citation>
    <scope>NUCLEOTIDE SEQUENCE [LARGE SCALE GENOMIC DNA]</scope>
    <source>
        <strain evidence="7 8">WQ 127069</strain>
    </source>
</reference>
<dbReference type="Pfam" id="PF01547">
    <property type="entry name" value="SBP_bac_1"/>
    <property type="match status" value="1"/>
</dbReference>
<keyword evidence="5" id="KW-0449">Lipoprotein</keyword>
<name>A0ABT2U7L4_9BACL</name>
<dbReference type="PROSITE" id="PS51257">
    <property type="entry name" value="PROKAR_LIPOPROTEIN"/>
    <property type="match status" value="1"/>
</dbReference>
<evidence type="ECO:0000256" key="1">
    <source>
        <dbReference type="ARBA" id="ARBA00022475"/>
    </source>
</evidence>
<feature type="chain" id="PRO_5046114007" evidence="6">
    <location>
        <begin position="30"/>
        <end position="504"/>
    </location>
</feature>